<evidence type="ECO:0000313" key="1">
    <source>
        <dbReference type="EMBL" id="KAG9492585.1"/>
    </source>
</evidence>
<dbReference type="AlphaFoldDB" id="A0A8J6FTV0"/>
<organism evidence="1 2">
    <name type="scientific">Eleutherodactylus coqui</name>
    <name type="common">Puerto Rican coqui</name>
    <dbReference type="NCBI Taxonomy" id="57060"/>
    <lineage>
        <taxon>Eukaryota</taxon>
        <taxon>Metazoa</taxon>
        <taxon>Chordata</taxon>
        <taxon>Craniata</taxon>
        <taxon>Vertebrata</taxon>
        <taxon>Euteleostomi</taxon>
        <taxon>Amphibia</taxon>
        <taxon>Batrachia</taxon>
        <taxon>Anura</taxon>
        <taxon>Neobatrachia</taxon>
        <taxon>Hyloidea</taxon>
        <taxon>Eleutherodactylidae</taxon>
        <taxon>Eleutherodactylinae</taxon>
        <taxon>Eleutherodactylus</taxon>
        <taxon>Eleutherodactylus</taxon>
    </lineage>
</organism>
<sequence>MSLMNIQKYFVQPLQCSIRTHPPLIDSLLPNTERRGKVVNQWCGAGAACVSRMFQTTPSLCCYLHCNDYTVCSQKVKNLLTKVKRGENCVCRYFMLPFKTA</sequence>
<proteinExistence type="predicted"/>
<keyword evidence="2" id="KW-1185">Reference proteome</keyword>
<comment type="caution">
    <text evidence="1">The sequence shown here is derived from an EMBL/GenBank/DDBJ whole genome shotgun (WGS) entry which is preliminary data.</text>
</comment>
<protein>
    <submittedName>
        <fullName evidence="1">Uncharacterized protein</fullName>
    </submittedName>
</protein>
<evidence type="ECO:0000313" key="2">
    <source>
        <dbReference type="Proteomes" id="UP000770717"/>
    </source>
</evidence>
<accession>A0A8J6FTV0</accession>
<name>A0A8J6FTV0_ELECQ</name>
<dbReference type="EMBL" id="WNTK01000001">
    <property type="protein sequence ID" value="KAG9492585.1"/>
    <property type="molecule type" value="Genomic_DNA"/>
</dbReference>
<reference evidence="1" key="1">
    <citation type="thesis" date="2020" institute="ProQuest LLC" country="789 East Eisenhower Parkway, Ann Arbor, MI, USA">
        <title>Comparative Genomics and Chromosome Evolution.</title>
        <authorList>
            <person name="Mudd A.B."/>
        </authorList>
    </citation>
    <scope>NUCLEOTIDE SEQUENCE</scope>
    <source>
        <strain evidence="1">HN-11 Male</strain>
        <tissue evidence="1">Kidney and liver</tissue>
    </source>
</reference>
<dbReference type="Proteomes" id="UP000770717">
    <property type="component" value="Unassembled WGS sequence"/>
</dbReference>
<gene>
    <name evidence="1" type="ORF">GDO78_000860</name>
</gene>